<keyword evidence="6" id="KW-1185">Reference proteome</keyword>
<comment type="similarity">
    <text evidence="1">Belongs to the FAH family.</text>
</comment>
<evidence type="ECO:0000256" key="3">
    <source>
        <dbReference type="ARBA" id="ARBA00056302"/>
    </source>
</evidence>
<dbReference type="GO" id="GO:0005739">
    <property type="term" value="C:mitochondrion"/>
    <property type="evidence" value="ECO:0007669"/>
    <property type="project" value="TreeGrafter"/>
</dbReference>
<dbReference type="GO" id="GO:0018773">
    <property type="term" value="F:acetylpyruvate hydrolase activity"/>
    <property type="evidence" value="ECO:0007669"/>
    <property type="project" value="TreeGrafter"/>
</dbReference>
<dbReference type="InterPro" id="IPR036663">
    <property type="entry name" value="Fumarylacetoacetase_C_sf"/>
</dbReference>
<reference evidence="5" key="1">
    <citation type="submission" date="2020-06" db="EMBL/GenBank/DDBJ databases">
        <title>WGS assembly of Ceratodon purpureus strain R40.</title>
        <authorList>
            <person name="Carey S.B."/>
            <person name="Jenkins J."/>
            <person name="Shu S."/>
            <person name="Lovell J.T."/>
            <person name="Sreedasyam A."/>
            <person name="Maumus F."/>
            <person name="Tiley G.P."/>
            <person name="Fernandez-Pozo N."/>
            <person name="Barry K."/>
            <person name="Chen C."/>
            <person name="Wang M."/>
            <person name="Lipzen A."/>
            <person name="Daum C."/>
            <person name="Saski C.A."/>
            <person name="Payton A.C."/>
            <person name="Mcbreen J.C."/>
            <person name="Conrad R.E."/>
            <person name="Kollar L.M."/>
            <person name="Olsson S."/>
            <person name="Huttunen S."/>
            <person name="Landis J.B."/>
            <person name="Wickett N.J."/>
            <person name="Johnson M.G."/>
            <person name="Rensing S.A."/>
            <person name="Grimwood J."/>
            <person name="Schmutz J."/>
            <person name="Mcdaniel S.F."/>
        </authorList>
    </citation>
    <scope>NUCLEOTIDE SEQUENCE</scope>
    <source>
        <strain evidence="5">R40</strain>
    </source>
</reference>
<dbReference type="GO" id="GO:0006107">
    <property type="term" value="P:oxaloacetate metabolic process"/>
    <property type="evidence" value="ECO:0007669"/>
    <property type="project" value="UniProtKB-ARBA"/>
</dbReference>
<dbReference type="InterPro" id="IPR011234">
    <property type="entry name" value="Fumarylacetoacetase-like_C"/>
</dbReference>
<gene>
    <name evidence="5" type="ORF">KC19_7G190700</name>
</gene>
<comment type="caution">
    <text evidence="5">The sequence shown here is derived from an EMBL/GenBank/DDBJ whole genome shotgun (WGS) entry which is preliminary data.</text>
</comment>
<dbReference type="GO" id="GO:0046872">
    <property type="term" value="F:metal ion binding"/>
    <property type="evidence" value="ECO:0007669"/>
    <property type="project" value="UniProtKB-KW"/>
</dbReference>
<dbReference type="SUPFAM" id="SSF56529">
    <property type="entry name" value="FAH"/>
    <property type="match status" value="1"/>
</dbReference>
<evidence type="ECO:0000259" key="4">
    <source>
        <dbReference type="Pfam" id="PF01557"/>
    </source>
</evidence>
<dbReference type="GO" id="GO:0050163">
    <property type="term" value="F:oxaloacetate tautomerase activity"/>
    <property type="evidence" value="ECO:0007669"/>
    <property type="project" value="UniProtKB-ARBA"/>
</dbReference>
<dbReference type="EMBL" id="CM026428">
    <property type="protein sequence ID" value="KAG0568154.1"/>
    <property type="molecule type" value="Genomic_DNA"/>
</dbReference>
<feature type="domain" description="Fumarylacetoacetase-like C-terminal" evidence="4">
    <location>
        <begin position="89"/>
        <end position="289"/>
    </location>
</feature>
<dbReference type="Proteomes" id="UP000822688">
    <property type="component" value="Chromosome 7"/>
</dbReference>
<dbReference type="Pfam" id="PF01557">
    <property type="entry name" value="FAA_hydrolase"/>
    <property type="match status" value="1"/>
</dbReference>
<name>A0A8T0HCW8_CERPU</name>
<evidence type="ECO:0000256" key="1">
    <source>
        <dbReference type="ARBA" id="ARBA00010211"/>
    </source>
</evidence>
<sequence>MRVGVGVGVGVGPCHAPLIPWSGALPPSLPHPIAIAIAIASTIAISTPLMIVLSPLQAPAPPSEESSSSSSAIAMAAYLGNKLVQMGTKIVGVGRNYAAHAKELGAAIPKEPLIFLKPTSSYVREGSFVEIPSSCTFLDHEVELGVVIGRKGRDIQESQAMAHISGYALALDMTARELQAIAKKQGLPWTLAKGYDTFTPIGNFIPKKQVPNHSDLELWLEVDGQLKQKGSTNDMIFSIPVLVSYISTIMTLNEGDIILTGTPSGVGPVKAGQRMKAGITGLSEMSFEVKARK</sequence>
<keyword evidence="2" id="KW-0479">Metal-binding</keyword>
<organism evidence="5 6">
    <name type="scientific">Ceratodon purpureus</name>
    <name type="common">Fire moss</name>
    <name type="synonym">Dicranum purpureum</name>
    <dbReference type="NCBI Taxonomy" id="3225"/>
    <lineage>
        <taxon>Eukaryota</taxon>
        <taxon>Viridiplantae</taxon>
        <taxon>Streptophyta</taxon>
        <taxon>Embryophyta</taxon>
        <taxon>Bryophyta</taxon>
        <taxon>Bryophytina</taxon>
        <taxon>Bryopsida</taxon>
        <taxon>Dicranidae</taxon>
        <taxon>Pseudoditrichales</taxon>
        <taxon>Ditrichaceae</taxon>
        <taxon>Ceratodon</taxon>
    </lineage>
</organism>
<dbReference type="PANTHER" id="PTHR11820">
    <property type="entry name" value="ACYLPYRUVASE"/>
    <property type="match status" value="1"/>
</dbReference>
<dbReference type="AlphaFoldDB" id="A0A8T0HCW8"/>
<protein>
    <recommendedName>
        <fullName evidence="4">Fumarylacetoacetase-like C-terminal domain-containing protein</fullName>
    </recommendedName>
</protein>
<comment type="function">
    <text evidence="3">Tautomerase that converts enol-oxaloacetate, a strong inhibitor of succinate dehydrogenase, to the physiological keto form of oxaloacetate.</text>
</comment>
<dbReference type="PANTHER" id="PTHR11820:SF7">
    <property type="entry name" value="ACYLPYRUVASE FAHD1, MITOCHONDRIAL"/>
    <property type="match status" value="1"/>
</dbReference>
<evidence type="ECO:0000313" key="5">
    <source>
        <dbReference type="EMBL" id="KAG0568154.1"/>
    </source>
</evidence>
<dbReference type="Gene3D" id="3.90.850.10">
    <property type="entry name" value="Fumarylacetoacetase-like, C-terminal domain"/>
    <property type="match status" value="1"/>
</dbReference>
<accession>A0A8T0HCW8</accession>
<evidence type="ECO:0000313" key="6">
    <source>
        <dbReference type="Proteomes" id="UP000822688"/>
    </source>
</evidence>
<proteinExistence type="inferred from homology"/>
<evidence type="ECO:0000256" key="2">
    <source>
        <dbReference type="ARBA" id="ARBA00022723"/>
    </source>
</evidence>
<dbReference type="FunFam" id="3.90.850.10:FF:000003">
    <property type="entry name" value="Fumarylacetoacetate hydrolase domain-containing 1"/>
    <property type="match status" value="1"/>
</dbReference>